<reference evidence="2 3" key="1">
    <citation type="journal article" date="2019" name="Commun. Biol.">
        <title>The bagworm genome reveals a unique fibroin gene that provides high tensile strength.</title>
        <authorList>
            <person name="Kono N."/>
            <person name="Nakamura H."/>
            <person name="Ohtoshi R."/>
            <person name="Tomita M."/>
            <person name="Numata K."/>
            <person name="Arakawa K."/>
        </authorList>
    </citation>
    <scope>NUCLEOTIDE SEQUENCE [LARGE SCALE GENOMIC DNA]</scope>
</reference>
<proteinExistence type="predicted"/>
<evidence type="ECO:0000313" key="2">
    <source>
        <dbReference type="EMBL" id="GBP29024.1"/>
    </source>
</evidence>
<dbReference type="Proteomes" id="UP000299102">
    <property type="component" value="Unassembled WGS sequence"/>
</dbReference>
<protein>
    <submittedName>
        <fullName evidence="2">Uncharacterized protein</fullName>
    </submittedName>
</protein>
<keyword evidence="3" id="KW-1185">Reference proteome</keyword>
<dbReference type="AlphaFoldDB" id="A0A4C1UT73"/>
<evidence type="ECO:0000256" key="1">
    <source>
        <dbReference type="SAM" id="MobiDB-lite"/>
    </source>
</evidence>
<feature type="region of interest" description="Disordered" evidence="1">
    <location>
        <begin position="139"/>
        <end position="158"/>
    </location>
</feature>
<accession>A0A4C1UT73</accession>
<sequence length="320" mass="35281">MRQKKNIIDSERAGAPRLSRDHYPLNIPAALRLLFAHKCDRAQSELRPSSHEARRRGADVGKGVRRCAGTRYGMYADKVIQYFRREITRSCKPPAVRTHPWQGYDLFFTTGTGIGHGNTTTRRNEEGSEIGNKIRIEGGSSIGFESETETGIERRSESTLEGAIQLHSIEYDPQTASAKSEYTLEKNLFRGRARPPRALAELNKLYFSLPACGTQIYVRHANLSRAGRRAPAATPDTQADSAPAQLSWKVYKPGSMPSSTARRHRNSGRTGRRPASRSPIPFRHLTAGGGSSFANIPRPLPPALPRPLLIAAAPDVPHAA</sequence>
<organism evidence="2 3">
    <name type="scientific">Eumeta variegata</name>
    <name type="common">Bagworm moth</name>
    <name type="synonym">Eumeta japonica</name>
    <dbReference type="NCBI Taxonomy" id="151549"/>
    <lineage>
        <taxon>Eukaryota</taxon>
        <taxon>Metazoa</taxon>
        <taxon>Ecdysozoa</taxon>
        <taxon>Arthropoda</taxon>
        <taxon>Hexapoda</taxon>
        <taxon>Insecta</taxon>
        <taxon>Pterygota</taxon>
        <taxon>Neoptera</taxon>
        <taxon>Endopterygota</taxon>
        <taxon>Lepidoptera</taxon>
        <taxon>Glossata</taxon>
        <taxon>Ditrysia</taxon>
        <taxon>Tineoidea</taxon>
        <taxon>Psychidae</taxon>
        <taxon>Oiketicinae</taxon>
        <taxon>Eumeta</taxon>
    </lineage>
</organism>
<feature type="compositionally biased region" description="Basic residues" evidence="1">
    <location>
        <begin position="261"/>
        <end position="275"/>
    </location>
</feature>
<dbReference type="EMBL" id="BGZK01000215">
    <property type="protein sequence ID" value="GBP29024.1"/>
    <property type="molecule type" value="Genomic_DNA"/>
</dbReference>
<comment type="caution">
    <text evidence="2">The sequence shown here is derived from an EMBL/GenBank/DDBJ whole genome shotgun (WGS) entry which is preliminary data.</text>
</comment>
<evidence type="ECO:0000313" key="3">
    <source>
        <dbReference type="Proteomes" id="UP000299102"/>
    </source>
</evidence>
<name>A0A4C1UT73_EUMVA</name>
<gene>
    <name evidence="2" type="ORF">EVAR_10839_1</name>
</gene>
<feature type="region of interest" description="Disordered" evidence="1">
    <location>
        <begin position="228"/>
        <end position="288"/>
    </location>
</feature>